<gene>
    <name evidence="10" type="ordered locus">azo2703</name>
</gene>
<evidence type="ECO:0000256" key="5">
    <source>
        <dbReference type="ARBA" id="ARBA00022679"/>
    </source>
</evidence>
<evidence type="ECO:0000259" key="9">
    <source>
        <dbReference type="Pfam" id="PF13844"/>
    </source>
</evidence>
<feature type="domain" description="O-GlcNAc transferase C-terminal" evidence="9">
    <location>
        <begin position="566"/>
        <end position="750"/>
    </location>
</feature>
<dbReference type="PROSITE" id="PS50005">
    <property type="entry name" value="TPR"/>
    <property type="match status" value="1"/>
</dbReference>
<dbReference type="EC" id="2.4.1.255" evidence="3"/>
<evidence type="ECO:0000256" key="4">
    <source>
        <dbReference type="ARBA" id="ARBA00022676"/>
    </source>
</evidence>
<dbReference type="Pfam" id="PF14559">
    <property type="entry name" value="TPR_19"/>
    <property type="match status" value="1"/>
</dbReference>
<dbReference type="Gene3D" id="1.25.40.10">
    <property type="entry name" value="Tetratricopeptide repeat domain"/>
    <property type="match status" value="3"/>
</dbReference>
<evidence type="ECO:0000313" key="11">
    <source>
        <dbReference type="Proteomes" id="UP000002588"/>
    </source>
</evidence>
<comment type="similarity">
    <text evidence="2">Belongs to the glycosyltransferase 41 family. O-GlcNAc transferase subfamily.</text>
</comment>
<organism evidence="10 11">
    <name type="scientific">Azoarcus sp. (strain BH72)</name>
    <dbReference type="NCBI Taxonomy" id="418699"/>
    <lineage>
        <taxon>Bacteria</taxon>
        <taxon>Pseudomonadati</taxon>
        <taxon>Pseudomonadota</taxon>
        <taxon>Betaproteobacteria</taxon>
        <taxon>Rhodocyclales</taxon>
        <taxon>Zoogloeaceae</taxon>
        <taxon>Azoarcus</taxon>
    </lineage>
</organism>
<keyword evidence="11" id="KW-1185">Reference proteome</keyword>
<name>A1K914_AZOSB</name>
<keyword evidence="6" id="KW-0677">Repeat</keyword>
<evidence type="ECO:0000256" key="6">
    <source>
        <dbReference type="ARBA" id="ARBA00022737"/>
    </source>
</evidence>
<dbReference type="eggNOG" id="COG3914">
    <property type="taxonomic scope" value="Bacteria"/>
</dbReference>
<dbReference type="Pfam" id="PF13432">
    <property type="entry name" value="TPR_16"/>
    <property type="match status" value="2"/>
</dbReference>
<dbReference type="KEGG" id="azo:azo2703"/>
<dbReference type="SMART" id="SM00028">
    <property type="entry name" value="TPR"/>
    <property type="match status" value="6"/>
</dbReference>
<dbReference type="CAZy" id="GT41">
    <property type="family name" value="Glycosyltransferase Family 41"/>
</dbReference>
<dbReference type="InterPro" id="IPR011990">
    <property type="entry name" value="TPR-like_helical_dom_sf"/>
</dbReference>
<dbReference type="Pfam" id="PF13414">
    <property type="entry name" value="TPR_11"/>
    <property type="match status" value="1"/>
</dbReference>
<evidence type="ECO:0000313" key="10">
    <source>
        <dbReference type="EMBL" id="CAL95319.1"/>
    </source>
</evidence>
<dbReference type="STRING" id="62928.azo2703"/>
<dbReference type="HOGENOM" id="CLU_001721_5_0_4"/>
<dbReference type="eggNOG" id="COG0457">
    <property type="taxonomic scope" value="Bacteria"/>
</dbReference>
<keyword evidence="7 8" id="KW-0802">TPR repeat</keyword>
<sequence length="774" mass="82465">MNPMSPLPPADMQRLQEAVEHFRAGRAEAALPLARALAGRHPGVGVVSKLLGSVLHALGEHAEAAAVLGRAVAELPGDAQAHSNLGNALAVLGRIDEAIDAHRRAIRLQPEQATPHYNLGCVLLQAGRRSEAADAWAEAQTRAPDDAELAALYRDLLLELGDNGRLMDFCRAQIARGREDGGVLALAGALALADPAGDIDEAERWLVAALGLAPDDASSWSNLCVLRCRQGRFADAVDAGRQAVAAAPEWAQGHSNLALALREAGAREEARTHCLEALQLDGECVDAYYNLGCIAADLGEHELAREAGIEAVKRMPRPGWLLQAAHACRYVADWEAAELLEAELARVCDDPAGLPTGGDALAPFAFLTVPGTDAAAQAAVARAFAAQFERVPAVRRAASAPGARPLRVGLLSADFRDHATAHLMTGVLEAIDPGRVRLIAYDYGPQHDDDYRRRLQRAIPKWVMLAGLSDAEAAGRIAADAVDIVIDLKGWTQGFRAPILAYRPVPLQMQWLGFPGTMGAAWLDYIIADGIVVPAGAEAGYSERVLRLPGCYQPNDGQRPPVTPLSRAEAGLPDDALVLAAFHQHYKITRASFALWMRLLRGLPDALLWLLEGAPSAMARLSQEARAHGVDPARLCWAPRVPVVHHLNRLAVADIALDAFPVNAHTTASDALWAGVPQVARRGDTFVSRVSASILDAAGLPELIAADDASYEALVLALGTDAGRRQAVRQRVADAVKHAGLFNSAAFARHLEDALEWAWTRHCAGLPPASTPVP</sequence>
<feature type="domain" description="O-GlcNAc transferase C-terminal" evidence="9">
    <location>
        <begin position="404"/>
        <end position="552"/>
    </location>
</feature>
<evidence type="ECO:0000256" key="3">
    <source>
        <dbReference type="ARBA" id="ARBA00011970"/>
    </source>
</evidence>
<dbReference type="SUPFAM" id="SSF48452">
    <property type="entry name" value="TPR-like"/>
    <property type="match status" value="2"/>
</dbReference>
<dbReference type="PANTHER" id="PTHR44998">
    <property type="match status" value="1"/>
</dbReference>
<evidence type="ECO:0000256" key="7">
    <source>
        <dbReference type="ARBA" id="ARBA00022803"/>
    </source>
</evidence>
<comment type="pathway">
    <text evidence="1">Protein modification; protein glycosylation.</text>
</comment>
<reference evidence="10 11" key="1">
    <citation type="journal article" date="2006" name="Nat. Biotechnol.">
        <title>Complete genome of the mutualistic, N2-fixing grass endophyte Azoarcus sp. strain BH72.</title>
        <authorList>
            <person name="Krause A."/>
            <person name="Ramakumar A."/>
            <person name="Bartels D."/>
            <person name="Battistoni F."/>
            <person name="Bekel T."/>
            <person name="Boch J."/>
            <person name="Boehm M."/>
            <person name="Friedrich F."/>
            <person name="Hurek T."/>
            <person name="Krause L."/>
            <person name="Linke B."/>
            <person name="McHardy A.C."/>
            <person name="Sarkar A."/>
            <person name="Schneiker S."/>
            <person name="Syed A.A."/>
            <person name="Thauer R."/>
            <person name="Vorhoelter F.-J."/>
            <person name="Weidner S."/>
            <person name="Puehler A."/>
            <person name="Reinhold-Hurek B."/>
            <person name="Kaiser O."/>
            <person name="Goesmann A."/>
        </authorList>
    </citation>
    <scope>NUCLEOTIDE SEQUENCE [LARGE SCALE GENOMIC DNA]</scope>
    <source>
        <strain evidence="10 11">BH72</strain>
    </source>
</reference>
<dbReference type="Proteomes" id="UP000002588">
    <property type="component" value="Chromosome"/>
</dbReference>
<evidence type="ECO:0000256" key="2">
    <source>
        <dbReference type="ARBA" id="ARBA00005386"/>
    </source>
</evidence>
<keyword evidence="5" id="KW-0808">Transferase</keyword>
<dbReference type="Gene3D" id="3.40.50.11380">
    <property type="match status" value="1"/>
</dbReference>
<evidence type="ECO:0000256" key="8">
    <source>
        <dbReference type="PROSITE-ProRule" id="PRU00339"/>
    </source>
</evidence>
<dbReference type="InterPro" id="IPR029489">
    <property type="entry name" value="OGT/SEC/SPY_C"/>
</dbReference>
<protein>
    <recommendedName>
        <fullName evidence="3">protein O-GlcNAc transferase</fullName>
        <ecNumber evidence="3">2.4.1.255</ecNumber>
    </recommendedName>
</protein>
<evidence type="ECO:0000256" key="1">
    <source>
        <dbReference type="ARBA" id="ARBA00004922"/>
    </source>
</evidence>
<proteinExistence type="inferred from homology"/>
<dbReference type="Gene3D" id="3.40.50.2000">
    <property type="entry name" value="Glycogen Phosphorylase B"/>
    <property type="match status" value="1"/>
</dbReference>
<dbReference type="EMBL" id="AM406670">
    <property type="protein sequence ID" value="CAL95319.1"/>
    <property type="molecule type" value="Genomic_DNA"/>
</dbReference>
<dbReference type="GO" id="GO:0097363">
    <property type="term" value="F:protein O-acetylglucosaminyltransferase activity"/>
    <property type="evidence" value="ECO:0007669"/>
    <property type="project" value="UniProtKB-EC"/>
</dbReference>
<dbReference type="AlphaFoldDB" id="A1K914"/>
<dbReference type="Pfam" id="PF13844">
    <property type="entry name" value="Glyco_transf_41"/>
    <property type="match status" value="2"/>
</dbReference>
<keyword evidence="4" id="KW-0328">Glycosyltransferase</keyword>
<feature type="repeat" description="TPR" evidence="8">
    <location>
        <begin position="79"/>
        <end position="112"/>
    </location>
</feature>
<dbReference type="InterPro" id="IPR019734">
    <property type="entry name" value="TPR_rpt"/>
</dbReference>
<dbReference type="PANTHER" id="PTHR44998:SF1">
    <property type="entry name" value="UDP-N-ACETYLGLUCOSAMINE--PEPTIDE N-ACETYLGLUCOSAMINYLTRANSFERASE 110 KDA SUBUNIT"/>
    <property type="match status" value="1"/>
</dbReference>
<accession>A1K914</accession>
<dbReference type="PROSITE" id="PS50293">
    <property type="entry name" value="TPR_REGION"/>
    <property type="match status" value="1"/>
</dbReference>